<proteinExistence type="predicted"/>
<evidence type="ECO:0000313" key="2">
    <source>
        <dbReference type="WBParaSite" id="jg14589"/>
    </source>
</evidence>
<organism evidence="1 2">
    <name type="scientific">Ditylenchus dipsaci</name>
    <dbReference type="NCBI Taxonomy" id="166011"/>
    <lineage>
        <taxon>Eukaryota</taxon>
        <taxon>Metazoa</taxon>
        <taxon>Ecdysozoa</taxon>
        <taxon>Nematoda</taxon>
        <taxon>Chromadorea</taxon>
        <taxon>Rhabditida</taxon>
        <taxon>Tylenchina</taxon>
        <taxon>Tylenchomorpha</taxon>
        <taxon>Sphaerularioidea</taxon>
        <taxon>Anguinidae</taxon>
        <taxon>Anguininae</taxon>
        <taxon>Ditylenchus</taxon>
    </lineage>
</organism>
<sequence length="160" mass="18929">MNYTDKASFLKRHWDFRMVVEAYQVVATLNSMERETTAQGAARSITGFRLSPRLAQSRAMINMWLNAIKERNVTFAEFQQKVGFETLKRSLQRFQRLSYNEDDIFRTKTKITWLSLMQLCFQPEFHDDSFKPIDEQGEFLLYLSHTTQKTWLASLWTALP</sequence>
<protein>
    <submittedName>
        <fullName evidence="2">Uncharacterized protein</fullName>
    </submittedName>
</protein>
<accession>A0A915D1L4</accession>
<dbReference type="Proteomes" id="UP000887574">
    <property type="component" value="Unplaced"/>
</dbReference>
<dbReference type="AlphaFoldDB" id="A0A915D1L4"/>
<dbReference type="WBParaSite" id="jg14589">
    <property type="protein sequence ID" value="jg14589"/>
    <property type="gene ID" value="jg14589"/>
</dbReference>
<name>A0A915D1L4_9BILA</name>
<evidence type="ECO:0000313" key="1">
    <source>
        <dbReference type="Proteomes" id="UP000887574"/>
    </source>
</evidence>
<reference evidence="2" key="1">
    <citation type="submission" date="2022-11" db="UniProtKB">
        <authorList>
            <consortium name="WormBaseParasite"/>
        </authorList>
    </citation>
    <scope>IDENTIFICATION</scope>
</reference>
<keyword evidence="1" id="KW-1185">Reference proteome</keyword>